<dbReference type="AlphaFoldDB" id="A0A8T0F132"/>
<organism evidence="1 2">
    <name type="scientific">Argiope bruennichi</name>
    <name type="common">Wasp spider</name>
    <name type="synonym">Aranea bruennichi</name>
    <dbReference type="NCBI Taxonomy" id="94029"/>
    <lineage>
        <taxon>Eukaryota</taxon>
        <taxon>Metazoa</taxon>
        <taxon>Ecdysozoa</taxon>
        <taxon>Arthropoda</taxon>
        <taxon>Chelicerata</taxon>
        <taxon>Arachnida</taxon>
        <taxon>Araneae</taxon>
        <taxon>Araneomorphae</taxon>
        <taxon>Entelegynae</taxon>
        <taxon>Araneoidea</taxon>
        <taxon>Araneidae</taxon>
        <taxon>Argiope</taxon>
    </lineage>
</organism>
<protein>
    <submittedName>
        <fullName evidence="1">Uncharacterized protein</fullName>
    </submittedName>
</protein>
<gene>
    <name evidence="1" type="ORF">HNY73_011589</name>
</gene>
<sequence length="89" mass="10053">MYNKQIDGFVDYEKKVCADPSTSGRCARIAETLTYLTGHFSPPPSGMRRPFALLGLQTRPDQLEDCFKSFVVMPFTRFGWSGTFESFGD</sequence>
<dbReference type="Proteomes" id="UP000807504">
    <property type="component" value="Unassembled WGS sequence"/>
</dbReference>
<dbReference type="EMBL" id="JABXBU010000236">
    <property type="protein sequence ID" value="KAF8784182.1"/>
    <property type="molecule type" value="Genomic_DNA"/>
</dbReference>
<accession>A0A8T0F132</accession>
<keyword evidence="2" id="KW-1185">Reference proteome</keyword>
<evidence type="ECO:0000313" key="1">
    <source>
        <dbReference type="EMBL" id="KAF8784182.1"/>
    </source>
</evidence>
<reference evidence="1" key="2">
    <citation type="submission" date="2020-06" db="EMBL/GenBank/DDBJ databases">
        <authorList>
            <person name="Sheffer M."/>
        </authorList>
    </citation>
    <scope>NUCLEOTIDE SEQUENCE</scope>
</reference>
<reference evidence="1" key="1">
    <citation type="journal article" date="2020" name="bioRxiv">
        <title>Chromosome-level reference genome of the European wasp spider Argiope bruennichi: a resource for studies on range expansion and evolutionary adaptation.</title>
        <authorList>
            <person name="Sheffer M.M."/>
            <person name="Hoppe A."/>
            <person name="Krehenwinkel H."/>
            <person name="Uhl G."/>
            <person name="Kuss A.W."/>
            <person name="Jensen L."/>
            <person name="Jensen C."/>
            <person name="Gillespie R.G."/>
            <person name="Hoff K.J."/>
            <person name="Prost S."/>
        </authorList>
    </citation>
    <scope>NUCLEOTIDE SEQUENCE</scope>
</reference>
<comment type="caution">
    <text evidence="1">The sequence shown here is derived from an EMBL/GenBank/DDBJ whole genome shotgun (WGS) entry which is preliminary data.</text>
</comment>
<name>A0A8T0F132_ARGBR</name>
<proteinExistence type="predicted"/>
<evidence type="ECO:0000313" key="2">
    <source>
        <dbReference type="Proteomes" id="UP000807504"/>
    </source>
</evidence>